<reference evidence="2" key="1">
    <citation type="journal article" date="2019" name="Int. J. Syst. Evol. Microbiol.">
        <title>The Global Catalogue of Microorganisms (GCM) 10K type strain sequencing project: providing services to taxonomists for standard genome sequencing and annotation.</title>
        <authorList>
            <consortium name="The Broad Institute Genomics Platform"/>
            <consortium name="The Broad Institute Genome Sequencing Center for Infectious Disease"/>
            <person name="Wu L."/>
            <person name="Ma J."/>
        </authorList>
    </citation>
    <scope>NUCLEOTIDE SEQUENCE [LARGE SCALE GENOMIC DNA]</scope>
    <source>
        <strain evidence="2">WLHS5</strain>
    </source>
</reference>
<evidence type="ECO:0000313" key="2">
    <source>
        <dbReference type="Proteomes" id="UP001596504"/>
    </source>
</evidence>
<accession>A0ABW2LTQ5</accession>
<keyword evidence="2" id="KW-1185">Reference proteome</keyword>
<comment type="caution">
    <text evidence="1">The sequence shown here is derived from an EMBL/GenBank/DDBJ whole genome shotgun (WGS) entry which is preliminary data.</text>
</comment>
<name>A0ABW2LTQ5_9PSEU</name>
<dbReference type="RefSeq" id="WP_380673141.1">
    <property type="nucleotide sequence ID" value="NZ_JBHTCJ010000021.1"/>
</dbReference>
<sequence>MLWNVMIEGRPDLYRLEAPSENDLQRLIAEAWAAEHGLNVDAVQTVRQYDEEAGVGSGRCWYGGQITGVFVYCRGVRTALAATAA</sequence>
<dbReference type="Proteomes" id="UP001596504">
    <property type="component" value="Unassembled WGS sequence"/>
</dbReference>
<protein>
    <submittedName>
        <fullName evidence="1">Uncharacterized protein</fullName>
    </submittedName>
</protein>
<organism evidence="1 2">
    <name type="scientific">Saccharopolyspora griseoalba</name>
    <dbReference type="NCBI Taxonomy" id="1431848"/>
    <lineage>
        <taxon>Bacteria</taxon>
        <taxon>Bacillati</taxon>
        <taxon>Actinomycetota</taxon>
        <taxon>Actinomycetes</taxon>
        <taxon>Pseudonocardiales</taxon>
        <taxon>Pseudonocardiaceae</taxon>
        <taxon>Saccharopolyspora</taxon>
    </lineage>
</organism>
<proteinExistence type="predicted"/>
<gene>
    <name evidence="1" type="ORF">ACFQRI_26110</name>
</gene>
<evidence type="ECO:0000313" key="1">
    <source>
        <dbReference type="EMBL" id="MFC7344900.1"/>
    </source>
</evidence>
<dbReference type="EMBL" id="JBHTCJ010000021">
    <property type="protein sequence ID" value="MFC7344900.1"/>
    <property type="molecule type" value="Genomic_DNA"/>
</dbReference>